<proteinExistence type="predicted"/>
<protein>
    <submittedName>
        <fullName evidence="2">Transposase</fullName>
    </submittedName>
</protein>
<reference evidence="2 3" key="1">
    <citation type="submission" date="2015-12" db="EMBL/GenBank/DDBJ databases">
        <authorList>
            <person name="Shamseldin A."/>
            <person name="Moawad H."/>
            <person name="Abd El-Rahim W.M."/>
            <person name="Sadowsky M.J."/>
        </authorList>
    </citation>
    <scope>NUCLEOTIDE SEQUENCE [LARGE SCALE GENOMIC DNA]</scope>
    <source>
        <strain evidence="2 3">SM2</strain>
    </source>
</reference>
<name>A0A127M6T5_9GAMM</name>
<evidence type="ECO:0000313" key="3">
    <source>
        <dbReference type="Proteomes" id="UP000074119"/>
    </source>
</evidence>
<dbReference type="EMBL" id="CP014544">
    <property type="protein sequence ID" value="AMO68930.1"/>
    <property type="molecule type" value="Genomic_DNA"/>
</dbReference>
<dbReference type="PANTHER" id="PTHR36455">
    <property type="match status" value="1"/>
</dbReference>
<dbReference type="STRING" id="1470434.AZF00_04785"/>
<dbReference type="EMBL" id="CP014544">
    <property type="protein sequence ID" value="AMO67653.1"/>
    <property type="molecule type" value="Genomic_DNA"/>
</dbReference>
<dbReference type="KEGG" id="zal:AZF00_04785"/>
<accession>A0A127M6T5</accession>
<dbReference type="Pfam" id="PF05717">
    <property type="entry name" value="TnpB_IS66"/>
    <property type="match status" value="1"/>
</dbReference>
<organism evidence="2 3">
    <name type="scientific">Zhongshania aliphaticivorans</name>
    <dbReference type="NCBI Taxonomy" id="1470434"/>
    <lineage>
        <taxon>Bacteria</taxon>
        <taxon>Pseudomonadati</taxon>
        <taxon>Pseudomonadota</taxon>
        <taxon>Gammaproteobacteria</taxon>
        <taxon>Cellvibrionales</taxon>
        <taxon>Spongiibacteraceae</taxon>
        <taxon>Zhongshania</taxon>
    </lineage>
</organism>
<gene>
    <name evidence="1" type="ORF">AZF00_04785</name>
    <name evidence="2" type="ORF">AZF00_11760</name>
</gene>
<dbReference type="Proteomes" id="UP000074119">
    <property type="component" value="Chromosome"/>
</dbReference>
<dbReference type="RefSeq" id="WP_008251070.1">
    <property type="nucleotide sequence ID" value="NZ_CP014544.1"/>
</dbReference>
<dbReference type="KEGG" id="zal:AZF00_11760"/>
<evidence type="ECO:0000313" key="2">
    <source>
        <dbReference type="EMBL" id="AMO68930.1"/>
    </source>
</evidence>
<dbReference type="NCBIfam" id="NF033819">
    <property type="entry name" value="IS66_TnpB"/>
    <property type="match status" value="1"/>
</dbReference>
<dbReference type="AlphaFoldDB" id="A0A127M6T5"/>
<dbReference type="PANTHER" id="PTHR36455:SF1">
    <property type="entry name" value="BLR8292 PROTEIN"/>
    <property type="match status" value="1"/>
</dbReference>
<evidence type="ECO:0000313" key="1">
    <source>
        <dbReference type="EMBL" id="AMO67653.1"/>
    </source>
</evidence>
<sequence length="118" mass="14121">MLRPTSNIEVYLYMAPVDMRKSINGLAALVENELALSPMMEVLFVFCNRGRDKIKLLYWERNGFVVWYKRLEKQRFKWPRQCESGYELRDGRDLNLLLDGLDIWRNKPHETLYFDSVS</sequence>
<dbReference type="InterPro" id="IPR008878">
    <property type="entry name" value="Transposase_IS66_Orf2"/>
</dbReference>